<dbReference type="PANTHER" id="PTHR30561:SF1">
    <property type="entry name" value="MULTIDRUG TRANSPORTER EMRE"/>
    <property type="match status" value="1"/>
</dbReference>
<dbReference type="GO" id="GO:0015199">
    <property type="term" value="F:amino-acid betaine transmembrane transporter activity"/>
    <property type="evidence" value="ECO:0007669"/>
    <property type="project" value="TreeGrafter"/>
</dbReference>
<accession>A0A5M6IKR4</accession>
<dbReference type="InterPro" id="IPR000390">
    <property type="entry name" value="Small_drug/metabolite_transptr"/>
</dbReference>
<reference evidence="10 11" key="1">
    <citation type="submission" date="2019-09" db="EMBL/GenBank/DDBJ databases">
        <title>Genome sequence of Rhodovastum atsumiense, a diverse member of the Acetobacteraceae family of non-sulfur purple photosynthetic bacteria.</title>
        <authorList>
            <person name="Meyer T."/>
            <person name="Kyndt J."/>
        </authorList>
    </citation>
    <scope>NUCLEOTIDE SEQUENCE [LARGE SCALE GENOMIC DNA]</scope>
    <source>
        <strain evidence="10 11">DSM 21279</strain>
    </source>
</reference>
<dbReference type="InterPro" id="IPR045324">
    <property type="entry name" value="Small_multidrug_res"/>
</dbReference>
<dbReference type="AlphaFoldDB" id="A0A5M6IKR4"/>
<evidence type="ECO:0000313" key="10">
    <source>
        <dbReference type="EMBL" id="KAA5608850.1"/>
    </source>
</evidence>
<comment type="similarity">
    <text evidence="7 8">Belongs to the drug/metabolite transporter (DMT) superfamily. Small multidrug resistance (SMR) (TC 2.A.7.1) family.</text>
</comment>
<evidence type="ECO:0000313" key="11">
    <source>
        <dbReference type="Proteomes" id="UP000325255"/>
    </source>
</evidence>
<keyword evidence="2" id="KW-0813">Transport</keyword>
<dbReference type="FunFam" id="1.10.3730.20:FF:000001">
    <property type="entry name" value="Quaternary ammonium compound resistance transporter SugE"/>
    <property type="match status" value="1"/>
</dbReference>
<keyword evidence="6 9" id="KW-0472">Membrane</keyword>
<organism evidence="10 11">
    <name type="scientific">Rhodovastum atsumiense</name>
    <dbReference type="NCBI Taxonomy" id="504468"/>
    <lineage>
        <taxon>Bacteria</taxon>
        <taxon>Pseudomonadati</taxon>
        <taxon>Pseudomonadota</taxon>
        <taxon>Alphaproteobacteria</taxon>
        <taxon>Acetobacterales</taxon>
        <taxon>Acetobacteraceae</taxon>
        <taxon>Rhodovastum</taxon>
    </lineage>
</organism>
<dbReference type="SUPFAM" id="SSF103481">
    <property type="entry name" value="Multidrug resistance efflux transporter EmrE"/>
    <property type="match status" value="1"/>
</dbReference>
<evidence type="ECO:0000256" key="7">
    <source>
        <dbReference type="ARBA" id="ARBA00038032"/>
    </source>
</evidence>
<evidence type="ECO:0000256" key="2">
    <source>
        <dbReference type="ARBA" id="ARBA00022448"/>
    </source>
</evidence>
<dbReference type="Gene3D" id="1.10.3730.20">
    <property type="match status" value="1"/>
</dbReference>
<name>A0A5M6IKR4_9PROT</name>
<dbReference type="GO" id="GO:0015220">
    <property type="term" value="F:choline transmembrane transporter activity"/>
    <property type="evidence" value="ECO:0007669"/>
    <property type="project" value="TreeGrafter"/>
</dbReference>
<evidence type="ECO:0000256" key="4">
    <source>
        <dbReference type="ARBA" id="ARBA00022692"/>
    </source>
</evidence>
<proteinExistence type="inferred from homology"/>
<dbReference type="RefSeq" id="WP_150044824.1">
    <property type="nucleotide sequence ID" value="NZ_OW485601.1"/>
</dbReference>
<evidence type="ECO:0000256" key="9">
    <source>
        <dbReference type="SAM" id="Phobius"/>
    </source>
</evidence>
<feature type="transmembrane region" description="Helical" evidence="9">
    <location>
        <begin position="84"/>
        <end position="103"/>
    </location>
</feature>
<evidence type="ECO:0000256" key="1">
    <source>
        <dbReference type="ARBA" id="ARBA00004651"/>
    </source>
</evidence>
<sequence>MAWLWLAIAIVFEVIATSALRATAGFTRLLPSLLVVLGYGGAFFFLSRTLDSIPVGIAYAVWSGAGIVLISVIAWAMFGQTLDRPALLGMGLIVAGVLTINLFSTSSAH</sequence>
<dbReference type="GO" id="GO:0031460">
    <property type="term" value="P:glycine betaine transport"/>
    <property type="evidence" value="ECO:0007669"/>
    <property type="project" value="TreeGrafter"/>
</dbReference>
<dbReference type="GO" id="GO:1990961">
    <property type="term" value="P:xenobiotic detoxification by transmembrane export across the plasma membrane"/>
    <property type="evidence" value="ECO:0007669"/>
    <property type="project" value="UniProtKB-ARBA"/>
</dbReference>
<feature type="transmembrane region" description="Helical" evidence="9">
    <location>
        <begin position="58"/>
        <end position="78"/>
    </location>
</feature>
<dbReference type="InterPro" id="IPR037185">
    <property type="entry name" value="EmrE-like"/>
</dbReference>
<dbReference type="OrthoDB" id="9808638at2"/>
<dbReference type="GO" id="GO:0005886">
    <property type="term" value="C:plasma membrane"/>
    <property type="evidence" value="ECO:0007669"/>
    <property type="project" value="UniProtKB-SubCell"/>
</dbReference>
<dbReference type="Proteomes" id="UP000325255">
    <property type="component" value="Unassembled WGS sequence"/>
</dbReference>
<protein>
    <submittedName>
        <fullName evidence="10">QacE family quaternary ammonium compound efflux SMR transporter</fullName>
    </submittedName>
</protein>
<evidence type="ECO:0000256" key="5">
    <source>
        <dbReference type="ARBA" id="ARBA00022989"/>
    </source>
</evidence>
<comment type="subcellular location">
    <subcellularLocation>
        <location evidence="1 8">Cell membrane</location>
        <topology evidence="1 8">Multi-pass membrane protein</topology>
    </subcellularLocation>
</comment>
<feature type="transmembrane region" description="Helical" evidence="9">
    <location>
        <begin position="26"/>
        <end position="46"/>
    </location>
</feature>
<dbReference type="EMBL" id="VWPK01000066">
    <property type="protein sequence ID" value="KAA5608850.1"/>
    <property type="molecule type" value="Genomic_DNA"/>
</dbReference>
<keyword evidence="11" id="KW-1185">Reference proteome</keyword>
<evidence type="ECO:0000256" key="3">
    <source>
        <dbReference type="ARBA" id="ARBA00022475"/>
    </source>
</evidence>
<comment type="caution">
    <text evidence="10">The sequence shown here is derived from an EMBL/GenBank/DDBJ whole genome shotgun (WGS) entry which is preliminary data.</text>
</comment>
<dbReference type="PANTHER" id="PTHR30561">
    <property type="entry name" value="SMR FAMILY PROTON-DEPENDENT DRUG EFFLUX TRANSPORTER SUGE"/>
    <property type="match status" value="1"/>
</dbReference>
<evidence type="ECO:0000256" key="6">
    <source>
        <dbReference type="ARBA" id="ARBA00023136"/>
    </source>
</evidence>
<dbReference type="GO" id="GO:0015297">
    <property type="term" value="F:antiporter activity"/>
    <property type="evidence" value="ECO:0007669"/>
    <property type="project" value="TreeGrafter"/>
</dbReference>
<keyword evidence="4 8" id="KW-0812">Transmembrane</keyword>
<evidence type="ECO:0000256" key="8">
    <source>
        <dbReference type="RuleBase" id="RU003942"/>
    </source>
</evidence>
<keyword evidence="5 9" id="KW-1133">Transmembrane helix</keyword>
<gene>
    <name evidence="10" type="ORF">F1189_27085</name>
</gene>
<dbReference type="Pfam" id="PF00893">
    <property type="entry name" value="Multi_Drug_Res"/>
    <property type="match status" value="1"/>
</dbReference>
<keyword evidence="3" id="KW-1003">Cell membrane</keyword>